<dbReference type="InterPro" id="IPR050661">
    <property type="entry name" value="BglG_antiterminators"/>
</dbReference>
<dbReference type="Gene3D" id="1.10.1790.10">
    <property type="entry name" value="PRD domain"/>
    <property type="match status" value="1"/>
</dbReference>
<dbReference type="InterPro" id="IPR036388">
    <property type="entry name" value="WH-like_DNA-bd_sf"/>
</dbReference>
<dbReference type="EMBL" id="MDER01000030">
    <property type="protein sequence ID" value="ODP29507.1"/>
    <property type="molecule type" value="Genomic_DNA"/>
</dbReference>
<protein>
    <submittedName>
        <fullName evidence="4">Protein GlcT</fullName>
    </submittedName>
</protein>
<dbReference type="Gene3D" id="1.10.10.10">
    <property type="entry name" value="Winged helix-like DNA-binding domain superfamily/Winged helix DNA-binding domain"/>
    <property type="match status" value="2"/>
</dbReference>
<evidence type="ECO:0000259" key="3">
    <source>
        <dbReference type="PROSITE" id="PS51372"/>
    </source>
</evidence>
<reference evidence="4 5" key="1">
    <citation type="submission" date="2016-08" db="EMBL/GenBank/DDBJ databases">
        <title>Genome sequencing of Paenibacillus sp. TI45-13ar, isolated from Korean traditional nuruk.</title>
        <authorList>
            <person name="Kim S.-J."/>
        </authorList>
    </citation>
    <scope>NUCLEOTIDE SEQUENCE [LARGE SCALE GENOMIC DNA]</scope>
    <source>
        <strain evidence="4 5">TI45-13ar</strain>
    </source>
</reference>
<dbReference type="InterPro" id="IPR016152">
    <property type="entry name" value="PTrfase/Anion_transptr"/>
</dbReference>
<dbReference type="GO" id="GO:0006355">
    <property type="term" value="P:regulation of DNA-templated transcription"/>
    <property type="evidence" value="ECO:0007669"/>
    <property type="project" value="InterPro"/>
</dbReference>
<dbReference type="InterPro" id="IPR036390">
    <property type="entry name" value="WH_DNA-bd_sf"/>
</dbReference>
<keyword evidence="1" id="KW-0677">Repeat</keyword>
<name>A0A1E3L6Q0_9BACL</name>
<dbReference type="PROSITE" id="PS51094">
    <property type="entry name" value="PTS_EIIA_TYPE_2"/>
    <property type="match status" value="1"/>
</dbReference>
<dbReference type="Pfam" id="PF00874">
    <property type="entry name" value="PRD"/>
    <property type="match status" value="1"/>
</dbReference>
<comment type="caution">
    <text evidence="4">The sequence shown here is derived from an EMBL/GenBank/DDBJ whole genome shotgun (WGS) entry which is preliminary data.</text>
</comment>
<dbReference type="InterPro" id="IPR013196">
    <property type="entry name" value="HTH_11"/>
</dbReference>
<dbReference type="PANTHER" id="PTHR30185">
    <property type="entry name" value="CRYPTIC BETA-GLUCOSIDE BGL OPERON ANTITERMINATOR"/>
    <property type="match status" value="1"/>
</dbReference>
<dbReference type="SUPFAM" id="SSF55804">
    <property type="entry name" value="Phoshotransferase/anion transport protein"/>
    <property type="match status" value="1"/>
</dbReference>
<feature type="domain" description="PRD" evidence="3">
    <location>
        <begin position="287"/>
        <end position="394"/>
    </location>
</feature>
<dbReference type="PANTHER" id="PTHR30185:SF13">
    <property type="entry name" value="LICABCH OPERON REGULATOR-RELATED"/>
    <property type="match status" value="1"/>
</dbReference>
<gene>
    <name evidence="4" type="ORF">PTI45_00990</name>
</gene>
<dbReference type="SUPFAM" id="SSF46785">
    <property type="entry name" value="Winged helix' DNA-binding domain"/>
    <property type="match status" value="2"/>
</dbReference>
<sequence>MRKRYIKLLEHLKQSEHDFVSGSELANLFDVTTRTIRNDIKEINENYLDKAIITGNTRKGYKLVGDLSNLHQNEDDYEERAFHIIKALLSQTDFITYEDLAKNLYFSTQTIRKDVQKLLQTIQAEKQNIEIEAIIFQGIRLKGSEVEKRILLKKLVTADCLKRMSLDEALQYYFGDWFNESAITFIYTCIEEEVARYHLLLSSQELFSICVNVLISLKRVELGQPIAAQDMRLDHTSFEELRIARSILNRLTMELKTPFDEYEYQYLGYLLIALQILPKKNEGIEHEQSNEIEAKIKAVIQNVGEQYGFVSYKNEELFDRLLAHITKSLYPLKYYFPVENPFIAQIKSEYTNAYNIAVVLAKELQFCLNIKIPENEIGYLTLHVMGIIENSQETRKRIAIIYGKNPLVGKLLERKINLYFPNIKIDSLLANHEIHLLPEGIETIITTSEIAEQHQLQAQNIIVVSEMITSEDMKNISIQLNRGLLKYYLSPNDLFFLDEDQPTDLLKTLTELGDIQHLYTSILEREKMSSTNIGNLVAMPHPFDCGDNKKLRVLVAINKQKILWGDQMAQIIFLFIPPKNQKVNNTKFFEEIYDVFKQTNMTEKLLKITNYDEFLEVWSSK</sequence>
<organism evidence="4 5">
    <name type="scientific">Paenibacillus nuruki</name>
    <dbReference type="NCBI Taxonomy" id="1886670"/>
    <lineage>
        <taxon>Bacteria</taxon>
        <taxon>Bacillati</taxon>
        <taxon>Bacillota</taxon>
        <taxon>Bacilli</taxon>
        <taxon>Bacillales</taxon>
        <taxon>Paenibacillaceae</taxon>
        <taxon>Paenibacillus</taxon>
    </lineage>
</organism>
<dbReference type="InterPro" id="IPR036634">
    <property type="entry name" value="PRD_sf"/>
</dbReference>
<dbReference type="InterPro" id="IPR002178">
    <property type="entry name" value="PTS_EIIA_type-2_dom"/>
</dbReference>
<proteinExistence type="predicted"/>
<dbReference type="Gene3D" id="3.40.930.10">
    <property type="entry name" value="Mannitol-specific EII, Chain A"/>
    <property type="match status" value="1"/>
</dbReference>
<accession>A0A1E3L6Q0</accession>
<dbReference type="InterPro" id="IPR011608">
    <property type="entry name" value="PRD"/>
</dbReference>
<keyword evidence="5" id="KW-1185">Reference proteome</keyword>
<evidence type="ECO:0000313" key="4">
    <source>
        <dbReference type="EMBL" id="ODP29507.1"/>
    </source>
</evidence>
<dbReference type="AlphaFoldDB" id="A0A1E3L6Q0"/>
<dbReference type="Pfam" id="PF00359">
    <property type="entry name" value="PTS_EIIA_2"/>
    <property type="match status" value="1"/>
</dbReference>
<dbReference type="SUPFAM" id="SSF63520">
    <property type="entry name" value="PTS-regulatory domain, PRD"/>
    <property type="match status" value="1"/>
</dbReference>
<dbReference type="PROSITE" id="PS51372">
    <property type="entry name" value="PRD_2"/>
    <property type="match status" value="1"/>
</dbReference>
<dbReference type="RefSeq" id="WP_069326442.1">
    <property type="nucleotide sequence ID" value="NZ_MDER01000030.1"/>
</dbReference>
<dbReference type="Pfam" id="PF08279">
    <property type="entry name" value="HTH_11"/>
    <property type="match status" value="2"/>
</dbReference>
<evidence type="ECO:0000313" key="5">
    <source>
        <dbReference type="Proteomes" id="UP000094578"/>
    </source>
</evidence>
<dbReference type="PATRIC" id="fig|1886670.3.peg.1012"/>
<evidence type="ECO:0000259" key="2">
    <source>
        <dbReference type="PROSITE" id="PS51094"/>
    </source>
</evidence>
<dbReference type="STRING" id="1886670.PTI45_00990"/>
<feature type="domain" description="PTS EIIA type-2" evidence="2">
    <location>
        <begin position="478"/>
        <end position="621"/>
    </location>
</feature>
<dbReference type="Proteomes" id="UP000094578">
    <property type="component" value="Unassembled WGS sequence"/>
</dbReference>
<evidence type="ECO:0000256" key="1">
    <source>
        <dbReference type="ARBA" id="ARBA00022737"/>
    </source>
</evidence>